<dbReference type="WBParaSite" id="L893_g29279.t1">
    <property type="protein sequence ID" value="L893_g29279.t1"/>
    <property type="gene ID" value="L893_g29279"/>
</dbReference>
<feature type="region of interest" description="Disordered" evidence="1">
    <location>
        <begin position="1"/>
        <end position="20"/>
    </location>
</feature>
<dbReference type="Proteomes" id="UP000095287">
    <property type="component" value="Unplaced"/>
</dbReference>
<evidence type="ECO:0000313" key="3">
    <source>
        <dbReference type="WBParaSite" id="L893_g29279.t1"/>
    </source>
</evidence>
<organism evidence="2 3">
    <name type="scientific">Steinernema glaseri</name>
    <dbReference type="NCBI Taxonomy" id="37863"/>
    <lineage>
        <taxon>Eukaryota</taxon>
        <taxon>Metazoa</taxon>
        <taxon>Ecdysozoa</taxon>
        <taxon>Nematoda</taxon>
        <taxon>Chromadorea</taxon>
        <taxon>Rhabditida</taxon>
        <taxon>Tylenchina</taxon>
        <taxon>Panagrolaimomorpha</taxon>
        <taxon>Strongyloidoidea</taxon>
        <taxon>Steinernematidae</taxon>
        <taxon>Steinernema</taxon>
    </lineage>
</organism>
<protein>
    <submittedName>
        <fullName evidence="3">Uncharacterized protein</fullName>
    </submittedName>
</protein>
<reference evidence="3" key="1">
    <citation type="submission" date="2016-11" db="UniProtKB">
        <authorList>
            <consortium name="WormBaseParasite"/>
        </authorList>
    </citation>
    <scope>IDENTIFICATION</scope>
</reference>
<keyword evidence="2" id="KW-1185">Reference proteome</keyword>
<dbReference type="AlphaFoldDB" id="A0A1I7ZSV8"/>
<evidence type="ECO:0000313" key="2">
    <source>
        <dbReference type="Proteomes" id="UP000095287"/>
    </source>
</evidence>
<accession>A0A1I7ZSV8</accession>
<name>A0A1I7ZSV8_9BILA</name>
<sequence length="82" mass="9797">MRTEEDTKKASNNAALVDDHRRDMFEHSLLEQKKECRQRTRSKRADQDDLAEVPMCISKKGNMMKVDMQELRRTLRRPQFNC</sequence>
<proteinExistence type="predicted"/>
<evidence type="ECO:0000256" key="1">
    <source>
        <dbReference type="SAM" id="MobiDB-lite"/>
    </source>
</evidence>